<dbReference type="GO" id="GO:0045271">
    <property type="term" value="C:respiratory chain complex I"/>
    <property type="evidence" value="ECO:0007669"/>
    <property type="project" value="InterPro"/>
</dbReference>
<dbReference type="InterPro" id="IPR039205">
    <property type="entry name" value="NDUFA11"/>
</dbReference>
<keyword evidence="2 7" id="KW-0812">Transmembrane</keyword>
<dbReference type="EMBL" id="MU006595">
    <property type="protein sequence ID" value="KAF2743688.1"/>
    <property type="molecule type" value="Genomic_DNA"/>
</dbReference>
<evidence type="ECO:0000313" key="9">
    <source>
        <dbReference type="Proteomes" id="UP000799440"/>
    </source>
</evidence>
<dbReference type="OrthoDB" id="1913277at2759"/>
<reference evidence="8" key="1">
    <citation type="journal article" date="2020" name="Stud. Mycol.">
        <title>101 Dothideomycetes genomes: a test case for predicting lifestyles and emergence of pathogens.</title>
        <authorList>
            <person name="Haridas S."/>
            <person name="Albert R."/>
            <person name="Binder M."/>
            <person name="Bloem J."/>
            <person name="Labutti K."/>
            <person name="Salamov A."/>
            <person name="Andreopoulos B."/>
            <person name="Baker S."/>
            <person name="Barry K."/>
            <person name="Bills G."/>
            <person name="Bluhm B."/>
            <person name="Cannon C."/>
            <person name="Castanera R."/>
            <person name="Culley D."/>
            <person name="Daum C."/>
            <person name="Ezra D."/>
            <person name="Gonzalez J."/>
            <person name="Henrissat B."/>
            <person name="Kuo A."/>
            <person name="Liang C."/>
            <person name="Lipzen A."/>
            <person name="Lutzoni F."/>
            <person name="Magnuson J."/>
            <person name="Mondo S."/>
            <person name="Nolan M."/>
            <person name="Ohm R."/>
            <person name="Pangilinan J."/>
            <person name="Park H.-J."/>
            <person name="Ramirez L."/>
            <person name="Alfaro M."/>
            <person name="Sun H."/>
            <person name="Tritt A."/>
            <person name="Yoshinaga Y."/>
            <person name="Zwiers L.-H."/>
            <person name="Turgeon B."/>
            <person name="Goodwin S."/>
            <person name="Spatafora J."/>
            <person name="Crous P."/>
            <person name="Grigoriev I."/>
        </authorList>
    </citation>
    <scope>NUCLEOTIDE SEQUENCE</scope>
    <source>
        <strain evidence="8">CBS 119925</strain>
    </source>
</reference>
<comment type="subcellular location">
    <subcellularLocation>
        <location evidence="1">Mitochondrion inner membrane</location>
        <topology evidence="1">Multi-pass membrane protein</topology>
    </subcellularLocation>
</comment>
<name>A0A6A6UZJ2_9PLEO</name>
<evidence type="ECO:0000256" key="3">
    <source>
        <dbReference type="ARBA" id="ARBA00022792"/>
    </source>
</evidence>
<dbReference type="GO" id="GO:0006120">
    <property type="term" value="P:mitochondrial electron transport, NADH to ubiquinone"/>
    <property type="evidence" value="ECO:0007669"/>
    <property type="project" value="InterPro"/>
</dbReference>
<accession>A0A6A6UZJ2</accession>
<protein>
    <recommendedName>
        <fullName evidence="10">NADH-ubiquinone oxidoreductase 213 kDa subunit</fullName>
    </recommendedName>
</protein>
<dbReference type="PANTHER" id="PTHR21382:SF1">
    <property type="entry name" value="NADH DEHYDROGENASE [UBIQUINONE] 1 ALPHA SUBCOMPLEX SUBUNIT 11"/>
    <property type="match status" value="1"/>
</dbReference>
<keyword evidence="3" id="KW-0999">Mitochondrion inner membrane</keyword>
<evidence type="ECO:0000256" key="6">
    <source>
        <dbReference type="ARBA" id="ARBA00023136"/>
    </source>
</evidence>
<evidence type="ECO:0000256" key="4">
    <source>
        <dbReference type="ARBA" id="ARBA00022989"/>
    </source>
</evidence>
<organism evidence="8 9">
    <name type="scientific">Sporormia fimetaria CBS 119925</name>
    <dbReference type="NCBI Taxonomy" id="1340428"/>
    <lineage>
        <taxon>Eukaryota</taxon>
        <taxon>Fungi</taxon>
        <taxon>Dikarya</taxon>
        <taxon>Ascomycota</taxon>
        <taxon>Pezizomycotina</taxon>
        <taxon>Dothideomycetes</taxon>
        <taxon>Pleosporomycetidae</taxon>
        <taxon>Pleosporales</taxon>
        <taxon>Sporormiaceae</taxon>
        <taxon>Sporormia</taxon>
    </lineage>
</organism>
<gene>
    <name evidence="8" type="ORF">M011DRAFT_471233</name>
</gene>
<evidence type="ECO:0000313" key="8">
    <source>
        <dbReference type="EMBL" id="KAF2743688.1"/>
    </source>
</evidence>
<dbReference type="AlphaFoldDB" id="A0A6A6UZJ2"/>
<evidence type="ECO:0000256" key="7">
    <source>
        <dbReference type="SAM" id="Phobius"/>
    </source>
</evidence>
<keyword evidence="6 7" id="KW-0472">Membrane</keyword>
<evidence type="ECO:0000256" key="2">
    <source>
        <dbReference type="ARBA" id="ARBA00022692"/>
    </source>
</evidence>
<evidence type="ECO:0008006" key="10">
    <source>
        <dbReference type="Google" id="ProtNLM"/>
    </source>
</evidence>
<evidence type="ECO:0000256" key="1">
    <source>
        <dbReference type="ARBA" id="ARBA00004448"/>
    </source>
</evidence>
<feature type="transmembrane region" description="Helical" evidence="7">
    <location>
        <begin position="82"/>
        <end position="102"/>
    </location>
</feature>
<dbReference type="GO" id="GO:0005743">
    <property type="term" value="C:mitochondrial inner membrane"/>
    <property type="evidence" value="ECO:0007669"/>
    <property type="project" value="UniProtKB-SubCell"/>
</dbReference>
<evidence type="ECO:0000256" key="5">
    <source>
        <dbReference type="ARBA" id="ARBA00023128"/>
    </source>
</evidence>
<keyword evidence="5" id="KW-0496">Mitochondrion</keyword>
<dbReference type="PANTHER" id="PTHR21382">
    <property type="entry name" value="NADH-UBIQUINONE OXIDOREDUCTASE SUBUNIT"/>
    <property type="match status" value="1"/>
</dbReference>
<sequence>MQLSLIGAILAGVRNAAQKQNVGARGIFTSSGRIIALYGAGGAAYQFTRDASANLRGIDDTYNEALGGFMAGAMAGVYRRSIPYMVTAGSLFGIVMAAFTYSGGFTGYKRDRDEGLDEAAMKQKAMEEYRRPIQEIIDELGEGRGIMGPGYAERRRQRLLENYGIDVGPATQGSRA</sequence>
<proteinExistence type="predicted"/>
<dbReference type="Proteomes" id="UP000799440">
    <property type="component" value="Unassembled WGS sequence"/>
</dbReference>
<keyword evidence="4 7" id="KW-1133">Transmembrane helix</keyword>
<keyword evidence="9" id="KW-1185">Reference proteome</keyword>